<dbReference type="EMBL" id="VSSQ01007349">
    <property type="protein sequence ID" value="MPM35647.1"/>
    <property type="molecule type" value="Genomic_DNA"/>
</dbReference>
<accession>A0A644Z4W1</accession>
<organism evidence="1">
    <name type="scientific">bioreactor metagenome</name>
    <dbReference type="NCBI Taxonomy" id="1076179"/>
    <lineage>
        <taxon>unclassified sequences</taxon>
        <taxon>metagenomes</taxon>
        <taxon>ecological metagenomes</taxon>
    </lineage>
</organism>
<protein>
    <submittedName>
        <fullName evidence="1">Uncharacterized protein</fullName>
    </submittedName>
</protein>
<sequence>MEPPAQIVHAERVGRIRCNLAVERTRRPEIFNREILRIHPAETGLFRVRFGSGVGVHWAEFGCAENELAVRLQFAEIAVGAVRMTLVVIGGRAFIELDFAGLAAAVEVRSITEHDQQMVAFALEPPQTHDAVGRVIAVEVVDAFGAAIDHQLLFSVRGFERDLPDGGAEQVAVVGRIGGDDAGDFFGAADPSGHRGVFPADEILERKTQRVAFAFVVAGRMIGRKILLEGDFDLFSAIFERDFAPVGDAVEIAEAVEYLS</sequence>
<gene>
    <name evidence="1" type="ORF">SDC9_82240</name>
</gene>
<name>A0A644Z4W1_9ZZZZ</name>
<comment type="caution">
    <text evidence="1">The sequence shown here is derived from an EMBL/GenBank/DDBJ whole genome shotgun (WGS) entry which is preliminary data.</text>
</comment>
<evidence type="ECO:0000313" key="1">
    <source>
        <dbReference type="EMBL" id="MPM35647.1"/>
    </source>
</evidence>
<dbReference type="AlphaFoldDB" id="A0A644Z4W1"/>
<proteinExistence type="predicted"/>
<reference evidence="1" key="1">
    <citation type="submission" date="2019-08" db="EMBL/GenBank/DDBJ databases">
        <authorList>
            <person name="Kucharzyk K."/>
            <person name="Murdoch R.W."/>
            <person name="Higgins S."/>
            <person name="Loffler F."/>
        </authorList>
    </citation>
    <scope>NUCLEOTIDE SEQUENCE</scope>
</reference>